<gene>
    <name evidence="1" type="primary">ORF4</name>
</gene>
<proteinExistence type="predicted"/>
<evidence type="ECO:0000313" key="1">
    <source>
        <dbReference type="EMBL" id="QIQ08512.1"/>
    </source>
</evidence>
<organism evidence="1">
    <name type="scientific">Carcinus maenas virus 1</name>
    <dbReference type="NCBI Taxonomy" id="2704945"/>
    <lineage>
        <taxon>Viruses</taxon>
    </lineage>
</organism>
<sequence>MYLDCQNRSRIWASKSTIDLPTELNSVNICISAIEFINNPPPAAKGSISLSVLQLVFVYGIKEWKWIPFVCEKIVYITKNDLEESNVRATFDKSEGLLTMGGAFNRTFKKNLYTDVPHIVKGVCVMIRCHGCIKSVLLKIT</sequence>
<protein>
    <submittedName>
        <fullName evidence="1">Uncharacterized protein</fullName>
    </submittedName>
</protein>
<accession>A0A6G9HD76</accession>
<name>A0A6G9HD76_9VIRU</name>
<dbReference type="EMBL" id="MN604015">
    <property type="protein sequence ID" value="QIQ08512.1"/>
    <property type="molecule type" value="Genomic_DNA"/>
</dbReference>
<reference evidence="1" key="1">
    <citation type="journal article" date="2020" name="MBio">
        <title>A New Family of DNA Viruses Causing Disease in Crustaceans from Diverse Aquatic Biomes.</title>
        <authorList>
            <person name="Subramaniam K."/>
            <person name="Behringer D.C."/>
            <person name="Bojko J."/>
            <person name="Yutin N."/>
            <person name="Clark A.S."/>
            <person name="Bateman K.S."/>
            <person name="van Aerle R."/>
            <person name="Bass D."/>
            <person name="Kerr R.C."/>
            <person name="Koonin E.V."/>
            <person name="Stentiford G.D."/>
            <person name="Waltzek T.B."/>
        </authorList>
    </citation>
    <scope>NUCLEOTIDE SEQUENCE</scope>
</reference>